<dbReference type="AlphaFoldDB" id="A0A7V8HPH6"/>
<accession>A0A7V8HPH6</accession>
<sequence>MLFTLKDFQTTAVSDLVKNIEACLQLYETMHTPMTTSLTAATGAGKTVMSAAVIETLFDGSESMGRTGRDDIAILWMTDSPDLNSQTEYRFSEASDRLLQRMTTIDDSFDQREFDPGRIYFLNRQKLSSTSNLTRMRNGRRYTIWQTIANTIDSEHGTKLIMFLDEAHRGLGRQTGADDTRTIYTQVIDGRGDAKPMPIVAGISATIQRFSEAMRERSGRTTLGGTVVEPSDVQASGLLKDTITLLTPAESGTFDTALLRRACATFDGISKAWAEYCTRQDVERVTPLMVVQVPNNADEALYLELCDVISEELPGLDPDNSFANVLGEHTDLLPGNGKYRIRYASPEAIQQDRSIRILFAKEAVSTGWDCPRAEVLYSMRPGKDKTHIMQLIGRMVRTPLAMRIDGNDLLNTVACYLPKFDAKTTRDVAEYLTGNLDDDTISSNPDRRVLTQPITLEWNPKLDPAIQECFAQLPTTIRPRAARNGIDMALDMAGKLAMADIDKEADTKTKQAITDMFDAMKTLHRNDYEQARKEVTSAQATVTSASRVNRQITSRTLAIEADRRIIEHEYRQASSRLTKEAVNAYAKSRNVTPDDMLEFMTDVAALGSCQPILDELGRRCAELANNMFERHRDAIYGLSQRDRDAIEQVVAASPEPHAGRIAIPENRVVDTNRVRDGHPEPLPVRDRHLLSLPDGTCPVDLRNLELRVLDAELGKPDTVAWYRNPSGAARDALQIAYKRNGAWHSMQPDFVFFSGMADGTIRPSIVDPHGDWLPDALDKLKGLAAYADMHRDAFKRIEAVAEIEGTVRYLNMLDPEITARIESGEFAEARDAYLALGRVYV</sequence>
<dbReference type="Gene3D" id="3.40.50.300">
    <property type="entry name" value="P-loop containing nucleotide triphosphate hydrolases"/>
    <property type="match status" value="2"/>
</dbReference>
<comment type="caution">
    <text evidence="2">The sequence shown here is derived from an EMBL/GenBank/DDBJ whole genome shotgun (WGS) entry which is preliminary data.</text>
</comment>
<gene>
    <name evidence="2" type="ORF">BPULL_1335</name>
</gene>
<dbReference type="SUPFAM" id="SSF52540">
    <property type="entry name" value="P-loop containing nucleoside triphosphate hydrolases"/>
    <property type="match status" value="2"/>
</dbReference>
<dbReference type="Pfam" id="PF04851">
    <property type="entry name" value="ResIII"/>
    <property type="match status" value="1"/>
</dbReference>
<evidence type="ECO:0000313" key="2">
    <source>
        <dbReference type="EMBL" id="KFI81687.1"/>
    </source>
</evidence>
<protein>
    <submittedName>
        <fullName evidence="2">Type III restriction enzyme, res subunit family</fullName>
    </submittedName>
</protein>
<evidence type="ECO:0000259" key="1">
    <source>
        <dbReference type="Pfam" id="PF04851"/>
    </source>
</evidence>
<dbReference type="GO" id="GO:0005524">
    <property type="term" value="F:ATP binding"/>
    <property type="evidence" value="ECO:0007669"/>
    <property type="project" value="InterPro"/>
</dbReference>
<reference evidence="2 3" key="1">
    <citation type="submission" date="2014-03" db="EMBL/GenBank/DDBJ databases">
        <title>Genomics of Bifidobacteria.</title>
        <authorList>
            <person name="Ventura M."/>
            <person name="Milani C."/>
            <person name="Lugli G.A."/>
        </authorList>
    </citation>
    <scope>NUCLEOTIDE SEQUENCE [LARGE SCALE GENOMIC DNA]</scope>
    <source>
        <strain evidence="2 3">LMG 21816</strain>
    </source>
</reference>
<organism evidence="2 3">
    <name type="scientific">Bifidobacterium pullorum</name>
    <dbReference type="NCBI Taxonomy" id="78448"/>
    <lineage>
        <taxon>Bacteria</taxon>
        <taxon>Bacillati</taxon>
        <taxon>Actinomycetota</taxon>
        <taxon>Actinomycetes</taxon>
        <taxon>Bifidobacteriales</taxon>
        <taxon>Bifidobacteriaceae</taxon>
        <taxon>Bifidobacterium</taxon>
    </lineage>
</organism>
<dbReference type="EMBL" id="JGZJ01000009">
    <property type="protein sequence ID" value="KFI81687.1"/>
    <property type="molecule type" value="Genomic_DNA"/>
</dbReference>
<dbReference type="Proteomes" id="UP000029109">
    <property type="component" value="Unassembled WGS sequence"/>
</dbReference>
<evidence type="ECO:0000313" key="3">
    <source>
        <dbReference type="Proteomes" id="UP000029109"/>
    </source>
</evidence>
<proteinExistence type="predicted"/>
<dbReference type="GO" id="GO:0003677">
    <property type="term" value="F:DNA binding"/>
    <property type="evidence" value="ECO:0007669"/>
    <property type="project" value="InterPro"/>
</dbReference>
<name>A0A7V8HPH6_9BIFI</name>
<feature type="domain" description="Helicase/UvrB N-terminal" evidence="1">
    <location>
        <begin position="4"/>
        <end position="208"/>
    </location>
</feature>
<dbReference type="InterPro" id="IPR006935">
    <property type="entry name" value="Helicase/UvrB_N"/>
</dbReference>
<dbReference type="GO" id="GO:0016787">
    <property type="term" value="F:hydrolase activity"/>
    <property type="evidence" value="ECO:0007669"/>
    <property type="project" value="InterPro"/>
</dbReference>
<dbReference type="InterPro" id="IPR027417">
    <property type="entry name" value="P-loop_NTPase"/>
</dbReference>